<gene>
    <name evidence="1" type="ORF">SAMN02745883_00884</name>
</gene>
<reference evidence="1 2" key="1">
    <citation type="submission" date="2016-11" db="EMBL/GenBank/DDBJ databases">
        <authorList>
            <person name="Jaros S."/>
            <person name="Januszkiewicz K."/>
            <person name="Wedrychowicz H."/>
        </authorList>
    </citation>
    <scope>NUCLEOTIDE SEQUENCE [LARGE SCALE GENOMIC DNA]</scope>
    <source>
        <strain evidence="1 2">DSM 14501</strain>
    </source>
</reference>
<sequence>MMSEKLKTVLLLLLFVISVFLTKQLWIALPLGEAISNNQNYNFENLDTDVADVLSPRSFTINFGGGRHTVFFSEPYETWNINDISKKEKISIWSTVKYILKGYFTRRYEVESVDLNTWQNLNKFKSIKMDFGCEIPGESLIKVLSGNSNISQKNIGTINSLLIPAVETEKTNIYMGNTNKNVYFKFVGKELNYEIRNLINNIEEIADKEDYYISYYPLKKYVPINSDNKDILIPYLEEIAIPTIEIKNEIDVLDRVQIKSLSNKFFGENFNFVKEIKEKDGSIIYIYGYGEKALKINAEGLLEHIERVNKQRVKGKIDFLKTLKIAVAFINEHLDWPINAENAYLSYCEKIKKDKKEGYRFYFNYRLNGLPIFIPQIGEEKAIEIEVIGNQVTYYKRFIKRKRTGQKEYRYKKVPLITEILAKNIDYIKKDYMKDNNLVVEIEDIQILETMKDIGLVYYCKDDKLIPVWKIVFGNNVYYFDVYSGEMLHHYKRGV</sequence>
<name>A0A1M6NH93_9FIRM</name>
<accession>A0A1M6NH93</accession>
<protein>
    <submittedName>
        <fullName evidence="1">Two-component signal transduction system YycFG, regulatory protein YycH</fullName>
    </submittedName>
</protein>
<keyword evidence="2" id="KW-1185">Reference proteome</keyword>
<dbReference type="AlphaFoldDB" id="A0A1M6NH93"/>
<evidence type="ECO:0000313" key="2">
    <source>
        <dbReference type="Proteomes" id="UP000184082"/>
    </source>
</evidence>
<evidence type="ECO:0000313" key="1">
    <source>
        <dbReference type="EMBL" id="SHJ95070.1"/>
    </source>
</evidence>
<organism evidence="1 2">
    <name type="scientific">Caminicella sporogenes DSM 14501</name>
    <dbReference type="NCBI Taxonomy" id="1121266"/>
    <lineage>
        <taxon>Bacteria</taxon>
        <taxon>Bacillati</taxon>
        <taxon>Bacillota</taxon>
        <taxon>Clostridia</taxon>
        <taxon>Peptostreptococcales</taxon>
        <taxon>Caminicellaceae</taxon>
        <taxon>Caminicella</taxon>
    </lineage>
</organism>
<dbReference type="Proteomes" id="UP000184082">
    <property type="component" value="Unassembled WGS sequence"/>
</dbReference>
<dbReference type="STRING" id="1121266.SAMN02745883_00884"/>
<dbReference type="EMBL" id="FRAJ01000006">
    <property type="protein sequence ID" value="SHJ95070.1"/>
    <property type="molecule type" value="Genomic_DNA"/>
</dbReference>
<proteinExistence type="predicted"/>
<dbReference type="RefSeq" id="WP_072966162.1">
    <property type="nucleotide sequence ID" value="NZ_FRAJ01000006.1"/>
</dbReference>